<accession>A0A916P0Z0</accession>
<gene>
    <name evidence="1" type="ORF">AHEV_163</name>
</gene>
<evidence type="ECO:0000313" key="2">
    <source>
        <dbReference type="Proteomes" id="UP000792575"/>
    </source>
</evidence>
<reference evidence="1" key="1">
    <citation type="journal article" date="2013" name="J. Virol.">
        <title>New Insights into the Evolution of Entomopoxvirinae from the Complete Genome Sequences of Four Entomopoxviruses Infecting Adoxophyes honmai, Choristoneura biennis, Choristoneura rosaceana, and Mythimna separata.</title>
        <authorList>
            <person name="Theze J."/>
            <person name="Takatsuka J."/>
            <person name="Li Z."/>
            <person name="Gallais J."/>
            <person name="Doucet D."/>
            <person name="Arif B."/>
            <person name="Nakai M."/>
            <person name="Herniou E.A."/>
        </authorList>
    </citation>
    <scope>NUCLEOTIDE SEQUENCE</scope>
    <source>
        <strain evidence="1">Tokyo</strain>
    </source>
</reference>
<proteinExistence type="predicted"/>
<keyword evidence="2" id="KW-1185">Reference proteome</keyword>
<dbReference type="OrthoDB" id="4611at10239"/>
<dbReference type="RefSeq" id="YP_008003986.1">
    <property type="nucleotide sequence ID" value="NC_021247.1"/>
</dbReference>
<protein>
    <submittedName>
        <fullName evidence="1">Virion protein (Cop-E6R)</fullName>
    </submittedName>
</protein>
<dbReference type="EMBL" id="HF679131">
    <property type="protein sequence ID" value="CCU55484.1"/>
    <property type="molecule type" value="Genomic_DNA"/>
</dbReference>
<dbReference type="KEGG" id="vg:15614092"/>
<organism evidence="1 2">
    <name type="scientific">Adoxophyes honmai entomopoxvirus 'L'</name>
    <dbReference type="NCBI Taxonomy" id="1293540"/>
    <lineage>
        <taxon>Viruses</taxon>
        <taxon>Varidnaviria</taxon>
        <taxon>Bamfordvirae</taxon>
        <taxon>Nucleocytoviricota</taxon>
        <taxon>Pokkesviricetes</taxon>
        <taxon>Chitovirales</taxon>
        <taxon>Poxviridae</taxon>
        <taxon>Entomopoxvirinae</taxon>
        <taxon>Betaentomopoxvirus</taxon>
        <taxon>Betaentomopoxvirus ahonmai</taxon>
    </lineage>
</organism>
<dbReference type="GeneID" id="15614092"/>
<evidence type="ECO:0000313" key="1">
    <source>
        <dbReference type="EMBL" id="CCU55484.1"/>
    </source>
</evidence>
<sequence>MEDEFEMISKIDVIYTPILCNFIKKYGLQNVLSNKKIINNYKFYILFISMQNYNLYSNIGRDYKLFILNFIKYIQDINVKNFIGEIINIDNTDMYKSLSDYPILYLWRYTYNIEPSNISDYENITSNLDIKYILNKDKNHVIHAYDPDSIVKLLLFTWYSKYDLGVYILYKDSDDDIDTQEILNFIDIEHSIYYYVNQSDKNFPFFDSSQNTIDAYRNLPIEMISLDIDPGYVWKNIDSINKLSPIGIAENLHDKFFSLLYNCLINGIITNNIVTWTYLFGYNIIDPILLNKLFSISMNIPIQLSGIISDLYDNKNFKAIEMIKDNIKESNVSYNYFQGQKDIYVQDALANMPNNILNVIAEKNFEPKGYFTNFDIDINKINFNKNFFNVLLRTNPLSVKMEELKNKINNTYNDSYTTYYTNIYNTVNYIMSNNNNFEVIIDYKFTILSEINECNLKYFNLPIIKKEILNILFTKFYFIPDCENVDLQSQYNNFIIKKSNLVNIYNCLIHKDVENIILDKINKNIYLNTLFNY</sequence>
<name>A0A916P0Z0_9POXV</name>
<dbReference type="Proteomes" id="UP000792575">
    <property type="component" value="Genome"/>
</dbReference>